<dbReference type="InterPro" id="IPR038765">
    <property type="entry name" value="Papain-like_cys_pep_sf"/>
</dbReference>
<dbReference type="InterPro" id="IPR025660">
    <property type="entry name" value="Pept_his_AS"/>
</dbReference>
<proteinExistence type="inferred from homology"/>
<feature type="non-terminal residue" evidence="3">
    <location>
        <position position="1"/>
    </location>
</feature>
<dbReference type="PROSITE" id="PS00639">
    <property type="entry name" value="THIOL_PROTEASE_HIS"/>
    <property type="match status" value="1"/>
</dbReference>
<comment type="similarity">
    <text evidence="1">Belongs to the peptidase C1 family.</text>
</comment>
<organism evidence="3">
    <name type="scientific">Oppiella nova</name>
    <dbReference type="NCBI Taxonomy" id="334625"/>
    <lineage>
        <taxon>Eukaryota</taxon>
        <taxon>Metazoa</taxon>
        <taxon>Ecdysozoa</taxon>
        <taxon>Arthropoda</taxon>
        <taxon>Chelicerata</taxon>
        <taxon>Arachnida</taxon>
        <taxon>Acari</taxon>
        <taxon>Acariformes</taxon>
        <taxon>Sarcoptiformes</taxon>
        <taxon>Oribatida</taxon>
        <taxon>Brachypylina</taxon>
        <taxon>Oppioidea</taxon>
        <taxon>Oppiidae</taxon>
        <taxon>Oppiella</taxon>
    </lineage>
</organism>
<gene>
    <name evidence="3" type="ORF">ONB1V03_LOCUS15240</name>
</gene>
<evidence type="ECO:0000259" key="2">
    <source>
        <dbReference type="SMART" id="SM00645"/>
    </source>
</evidence>
<dbReference type="SMART" id="SM00645">
    <property type="entry name" value="Pept_C1"/>
    <property type="match status" value="1"/>
</dbReference>
<dbReference type="InterPro" id="IPR013128">
    <property type="entry name" value="Peptidase_C1A"/>
</dbReference>
<dbReference type="OrthoDB" id="6419041at2759"/>
<dbReference type="Gene3D" id="3.90.70.10">
    <property type="entry name" value="Cysteine proteinases"/>
    <property type="match status" value="1"/>
</dbReference>
<dbReference type="AlphaFoldDB" id="A0A7R9MEA7"/>
<keyword evidence="4" id="KW-1185">Reference proteome</keyword>
<dbReference type="CDD" id="cd02248">
    <property type="entry name" value="Peptidase_C1A"/>
    <property type="match status" value="1"/>
</dbReference>
<accession>A0A7R9MEA7</accession>
<dbReference type="Pfam" id="PF00112">
    <property type="entry name" value="Peptidase_C1"/>
    <property type="match status" value="1"/>
</dbReference>
<dbReference type="EMBL" id="OC930227">
    <property type="protein sequence ID" value="CAD7658619.1"/>
    <property type="molecule type" value="Genomic_DNA"/>
</dbReference>
<sequence>VCLSAGTVNVLDMISAIRSLKTGKSLEPMSAQEVFDCNPEWCICNATVSAYDVYQSINKNMDMVLDLERDKPFTGQCTHTCNKTKIDKTGYGWTIASRTDPQDPLDRETELSDMLAFGPFVVYTKSSSHVFQTYAGGILDSRECNTTGPLDHSLLLVGEGVDNGTDYWIARNSYGKGWGEKGYIRLAKGKNVCGVGLGYI</sequence>
<evidence type="ECO:0000313" key="4">
    <source>
        <dbReference type="Proteomes" id="UP000728032"/>
    </source>
</evidence>
<evidence type="ECO:0000313" key="3">
    <source>
        <dbReference type="EMBL" id="CAD7658619.1"/>
    </source>
</evidence>
<dbReference type="GO" id="GO:0006508">
    <property type="term" value="P:proteolysis"/>
    <property type="evidence" value="ECO:0007669"/>
    <property type="project" value="InterPro"/>
</dbReference>
<protein>
    <recommendedName>
        <fullName evidence="2">Peptidase C1A papain C-terminal domain-containing protein</fullName>
    </recommendedName>
</protein>
<name>A0A7R9MEA7_9ACAR</name>
<reference evidence="3" key="1">
    <citation type="submission" date="2020-11" db="EMBL/GenBank/DDBJ databases">
        <authorList>
            <person name="Tran Van P."/>
        </authorList>
    </citation>
    <scope>NUCLEOTIDE SEQUENCE</scope>
</reference>
<dbReference type="InterPro" id="IPR039417">
    <property type="entry name" value="Peptidase_C1A_papain-like"/>
</dbReference>
<dbReference type="GO" id="GO:0008234">
    <property type="term" value="F:cysteine-type peptidase activity"/>
    <property type="evidence" value="ECO:0007669"/>
    <property type="project" value="InterPro"/>
</dbReference>
<dbReference type="PANTHER" id="PTHR12411">
    <property type="entry name" value="CYSTEINE PROTEASE FAMILY C1-RELATED"/>
    <property type="match status" value="1"/>
</dbReference>
<feature type="domain" description="Peptidase C1A papain C-terminal" evidence="2">
    <location>
        <begin position="3"/>
        <end position="197"/>
    </location>
</feature>
<dbReference type="InterPro" id="IPR000668">
    <property type="entry name" value="Peptidase_C1A_C"/>
</dbReference>
<dbReference type="Proteomes" id="UP000728032">
    <property type="component" value="Unassembled WGS sequence"/>
</dbReference>
<evidence type="ECO:0000256" key="1">
    <source>
        <dbReference type="ARBA" id="ARBA00008455"/>
    </source>
</evidence>
<dbReference type="EMBL" id="CAJPVJ010015402">
    <property type="protein sequence ID" value="CAG2175805.1"/>
    <property type="molecule type" value="Genomic_DNA"/>
</dbReference>
<dbReference type="SUPFAM" id="SSF54001">
    <property type="entry name" value="Cysteine proteinases"/>
    <property type="match status" value="1"/>
</dbReference>